<evidence type="ECO:0000313" key="5">
    <source>
        <dbReference type="Proteomes" id="UP000253410"/>
    </source>
</evidence>
<sequence length="210" mass="23622">MKRILLSVLALSAFLYSHTLQAQQKKNFISVGFNYYDSNTKTPEWVSHPGNVHSSGFSVAPAYGYYLNEHWALGIQLSYSSSKQGMSQYRTNFWTISPFVRYEQSIWNKLSVYADGSLGTTFGSIEGHSDWPNSTSYYPKTQETNFGLNITPGLLFHITPAFSATMNLGPVFSANRTTIDKEGNKDNFTNVGLFKSFGINNIQFGVNFHF</sequence>
<dbReference type="Pfam" id="PF13505">
    <property type="entry name" value="OMP_b-brl"/>
    <property type="match status" value="1"/>
</dbReference>
<gene>
    <name evidence="4" type="ORF">DF182_30530</name>
</gene>
<reference evidence="4 5" key="1">
    <citation type="submission" date="2018-05" db="EMBL/GenBank/DDBJ databases">
        <title>Chitinophaga sp. K3CV102501T nov., isolated from isolated from a monsoon evergreen broad-leaved forest soil.</title>
        <authorList>
            <person name="Lv Y."/>
        </authorList>
    </citation>
    <scope>NUCLEOTIDE SEQUENCE [LARGE SCALE GENOMIC DNA]</scope>
    <source>
        <strain evidence="4 5">GDMCC 1.1325</strain>
    </source>
</reference>
<dbReference type="Gene3D" id="2.40.160.20">
    <property type="match status" value="1"/>
</dbReference>
<dbReference type="EMBL" id="QFFJ01000002">
    <property type="protein sequence ID" value="RBL90779.1"/>
    <property type="molecule type" value="Genomic_DNA"/>
</dbReference>
<name>A0A365XWN0_9BACT</name>
<evidence type="ECO:0000259" key="3">
    <source>
        <dbReference type="Pfam" id="PF13505"/>
    </source>
</evidence>
<comment type="caution">
    <text evidence="4">The sequence shown here is derived from an EMBL/GenBank/DDBJ whole genome shotgun (WGS) entry which is preliminary data.</text>
</comment>
<keyword evidence="1 2" id="KW-0732">Signal</keyword>
<feature type="signal peptide" evidence="2">
    <location>
        <begin position="1"/>
        <end position="22"/>
    </location>
</feature>
<dbReference type="RefSeq" id="WP_113619534.1">
    <property type="nucleotide sequence ID" value="NZ_QFFJ01000002.1"/>
</dbReference>
<keyword evidence="5" id="KW-1185">Reference proteome</keyword>
<dbReference type="AlphaFoldDB" id="A0A365XWN0"/>
<dbReference type="InterPro" id="IPR027385">
    <property type="entry name" value="Beta-barrel_OMP"/>
</dbReference>
<evidence type="ECO:0000313" key="4">
    <source>
        <dbReference type="EMBL" id="RBL90779.1"/>
    </source>
</evidence>
<proteinExistence type="predicted"/>
<protein>
    <recommendedName>
        <fullName evidence="3">Outer membrane protein beta-barrel domain-containing protein</fullName>
    </recommendedName>
</protein>
<organism evidence="4 5">
    <name type="scientific">Chitinophaga flava</name>
    <dbReference type="NCBI Taxonomy" id="2259036"/>
    <lineage>
        <taxon>Bacteria</taxon>
        <taxon>Pseudomonadati</taxon>
        <taxon>Bacteroidota</taxon>
        <taxon>Chitinophagia</taxon>
        <taxon>Chitinophagales</taxon>
        <taxon>Chitinophagaceae</taxon>
        <taxon>Chitinophaga</taxon>
    </lineage>
</organism>
<dbReference type="OrthoDB" id="952167at2"/>
<evidence type="ECO:0000256" key="2">
    <source>
        <dbReference type="SAM" id="SignalP"/>
    </source>
</evidence>
<feature type="domain" description="Outer membrane protein beta-barrel" evidence="3">
    <location>
        <begin position="8"/>
        <end position="210"/>
    </location>
</feature>
<feature type="chain" id="PRO_5016924813" description="Outer membrane protein beta-barrel domain-containing protein" evidence="2">
    <location>
        <begin position="23"/>
        <end position="210"/>
    </location>
</feature>
<dbReference type="InterPro" id="IPR011250">
    <property type="entry name" value="OMP/PagP_B-barrel"/>
</dbReference>
<dbReference type="Proteomes" id="UP000253410">
    <property type="component" value="Unassembled WGS sequence"/>
</dbReference>
<dbReference type="SUPFAM" id="SSF56925">
    <property type="entry name" value="OMPA-like"/>
    <property type="match status" value="1"/>
</dbReference>
<evidence type="ECO:0000256" key="1">
    <source>
        <dbReference type="ARBA" id="ARBA00022729"/>
    </source>
</evidence>
<accession>A0A365XWN0</accession>